<dbReference type="AlphaFoldDB" id="A0A233SRZ9"/>
<keyword evidence="3" id="KW-1185">Reference proteome</keyword>
<dbReference type="OrthoDB" id="4326240at2"/>
<organism evidence="2 3">
    <name type="scientific">Streptomyces diastatochromogenes</name>
    <dbReference type="NCBI Taxonomy" id="42236"/>
    <lineage>
        <taxon>Bacteria</taxon>
        <taxon>Bacillati</taxon>
        <taxon>Actinomycetota</taxon>
        <taxon>Actinomycetes</taxon>
        <taxon>Kitasatosporales</taxon>
        <taxon>Streptomycetaceae</taxon>
        <taxon>Streptomyces</taxon>
    </lineage>
</organism>
<evidence type="ECO:0000313" key="2">
    <source>
        <dbReference type="EMBL" id="OXY98422.1"/>
    </source>
</evidence>
<feature type="compositionally biased region" description="Low complexity" evidence="1">
    <location>
        <begin position="225"/>
        <end position="238"/>
    </location>
</feature>
<protein>
    <submittedName>
        <fullName evidence="2">Uncharacterized protein</fullName>
    </submittedName>
</protein>
<dbReference type="RefSeq" id="WP_094215367.1">
    <property type="nucleotide sequence ID" value="NZ_MCGQ01000007.1"/>
</dbReference>
<comment type="caution">
    <text evidence="2">The sequence shown here is derived from an EMBL/GenBank/DDBJ whole genome shotgun (WGS) entry which is preliminary data.</text>
</comment>
<evidence type="ECO:0000313" key="3">
    <source>
        <dbReference type="Proteomes" id="UP000215483"/>
    </source>
</evidence>
<feature type="compositionally biased region" description="Low complexity" evidence="1">
    <location>
        <begin position="133"/>
        <end position="149"/>
    </location>
</feature>
<dbReference type="EMBL" id="MCGQ01000007">
    <property type="protein sequence ID" value="OXY98422.1"/>
    <property type="molecule type" value="Genomic_DNA"/>
</dbReference>
<sequence>MGERHSGDEPGRRRGHPGGTVLGPAPADRDGRDAAFEARLAAALRRGAASGGIDPEAEQRAVAAFRAARDTGAHASRTRRRDDWRPREARGARLSLKATLSVFLASVTLGGVAFAAIDSVGSAKDDDGRRTRPSSSAPEQPSAQPTAPESGAPSTRPGHPATAKDTLAHCRAYEQIKDRGKALEATAWQRLVTAAGGEENVAAYCSEQIALADGANKGKSDKPHNSGNGHGSSESAKSGSGGKADSKAAGSANSGKSGGKK</sequence>
<gene>
    <name evidence="2" type="ORF">BEK98_06075</name>
</gene>
<feature type="region of interest" description="Disordered" evidence="1">
    <location>
        <begin position="1"/>
        <end position="32"/>
    </location>
</feature>
<dbReference type="Proteomes" id="UP000215483">
    <property type="component" value="Unassembled WGS sequence"/>
</dbReference>
<accession>A0A233SRZ9</accession>
<reference evidence="2 3" key="1">
    <citation type="submission" date="2016-07" db="EMBL/GenBank/DDBJ databases">
        <title>Draft genome of Streptomyces diastatochromogenes.</title>
        <authorList>
            <person name="Podduturi R."/>
            <person name="Lukassen M.B."/>
            <person name="Clausen N."/>
            <person name="Nielsen J.L."/>
            <person name="Jorgensen N.O."/>
        </authorList>
    </citation>
    <scope>NUCLEOTIDE SEQUENCE [LARGE SCALE GENOMIC DNA]</scope>
    <source>
        <strain evidence="2 3">DSM 40608</strain>
    </source>
</reference>
<name>A0A233SRZ9_STRDA</name>
<feature type="compositionally biased region" description="Basic and acidic residues" evidence="1">
    <location>
        <begin position="1"/>
        <end position="12"/>
    </location>
</feature>
<feature type="region of interest" description="Disordered" evidence="1">
    <location>
        <begin position="122"/>
        <end position="169"/>
    </location>
</feature>
<feature type="region of interest" description="Disordered" evidence="1">
    <location>
        <begin position="215"/>
        <end position="261"/>
    </location>
</feature>
<feature type="region of interest" description="Disordered" evidence="1">
    <location>
        <begin position="66"/>
        <end position="88"/>
    </location>
</feature>
<proteinExistence type="predicted"/>
<evidence type="ECO:0000256" key="1">
    <source>
        <dbReference type="SAM" id="MobiDB-lite"/>
    </source>
</evidence>